<reference evidence="1 6" key="3">
    <citation type="submission" date="2020-05" db="EMBL/GenBank/DDBJ databases">
        <title>Draft genome sequence of Clostridium cochlearium strain AGROS13 isolated from a sheep dairy farm in New Zealand.</title>
        <authorList>
            <person name="Gupta T.B."/>
            <person name="Jauregui R."/>
            <person name="Risson A.N."/>
            <person name="Brightwell G."/>
            <person name="Maclean P."/>
        </authorList>
    </citation>
    <scope>NUCLEOTIDE SEQUENCE [LARGE SCALE GENOMIC DNA]</scope>
    <source>
        <strain evidence="1 6">AGROS13</strain>
    </source>
</reference>
<keyword evidence="4" id="KW-1185">Reference proteome</keyword>
<protein>
    <submittedName>
        <fullName evidence="1">SH3 domain-containing protein</fullName>
    </submittedName>
</protein>
<dbReference type="EMBL" id="FNGL01000005">
    <property type="protein sequence ID" value="SDL02904.1"/>
    <property type="molecule type" value="Genomic_DNA"/>
</dbReference>
<dbReference type="OrthoDB" id="1925115at2"/>
<dbReference type="Proteomes" id="UP000198811">
    <property type="component" value="Unassembled WGS sequence"/>
</dbReference>
<evidence type="ECO:0000313" key="2">
    <source>
        <dbReference type="EMBL" id="SDL02904.1"/>
    </source>
</evidence>
<dbReference type="AlphaFoldDB" id="A0A240B2P1"/>
<sequence length="133" mass="15597">MILFFIIIILILASIYMFYYFNNEIATQKRQIFVLKKQYNNLKNEKLSHTNKKIIVKYIPPTISSTTINDDCNIFISPLKYSPLLSTLKKGTYVNIIDSAEINNEIWYEISINSVDKINCKGWIQSEYIETNI</sequence>
<dbReference type="Proteomes" id="UP000250223">
    <property type="component" value="Unassembled WGS sequence"/>
</dbReference>
<reference evidence="3 5" key="2">
    <citation type="submission" date="2018-06" db="EMBL/GenBank/DDBJ databases">
        <authorList>
            <consortium name="Pathogen Informatics"/>
            <person name="Doyle S."/>
        </authorList>
    </citation>
    <scope>NUCLEOTIDE SEQUENCE [LARGE SCALE GENOMIC DNA]</scope>
    <source>
        <strain evidence="3 5">NCTC13028</strain>
    </source>
</reference>
<evidence type="ECO:0000313" key="1">
    <source>
        <dbReference type="EMBL" id="NOH15887.1"/>
    </source>
</evidence>
<dbReference type="EMBL" id="JABFIF010000008">
    <property type="protein sequence ID" value="NOH15887.1"/>
    <property type="molecule type" value="Genomic_DNA"/>
</dbReference>
<gene>
    <name evidence="1" type="ORF">HMJ28_05705</name>
    <name evidence="3" type="ORF">NCTC13028_00699</name>
    <name evidence="2" type="ORF">SAMN05216497_10542</name>
</gene>
<evidence type="ECO:0000313" key="6">
    <source>
        <dbReference type="Proteomes" id="UP000528432"/>
    </source>
</evidence>
<reference evidence="2 4" key="1">
    <citation type="submission" date="2016-10" db="EMBL/GenBank/DDBJ databases">
        <authorList>
            <person name="Varghese N."/>
            <person name="Submissions S."/>
        </authorList>
    </citation>
    <scope>NUCLEOTIDE SEQUENCE [LARGE SCALE GENOMIC DNA]</scope>
    <source>
        <strain evidence="2 4">NLAE-zl-C224</strain>
    </source>
</reference>
<evidence type="ECO:0000313" key="4">
    <source>
        <dbReference type="Proteomes" id="UP000198811"/>
    </source>
</evidence>
<name>A0A240B2P1_CLOCO</name>
<dbReference type="GeneID" id="70578264"/>
<dbReference type="Gene3D" id="2.30.30.40">
    <property type="entry name" value="SH3 Domains"/>
    <property type="match status" value="1"/>
</dbReference>
<evidence type="ECO:0000313" key="3">
    <source>
        <dbReference type="EMBL" id="SQB33789.1"/>
    </source>
</evidence>
<dbReference type="EMBL" id="UAWC01000001">
    <property type="protein sequence ID" value="SQB33789.1"/>
    <property type="molecule type" value="Genomic_DNA"/>
</dbReference>
<evidence type="ECO:0000313" key="5">
    <source>
        <dbReference type="Proteomes" id="UP000250223"/>
    </source>
</evidence>
<dbReference type="Proteomes" id="UP000528432">
    <property type="component" value="Unassembled WGS sequence"/>
</dbReference>
<accession>A0A240B2P1</accession>
<dbReference type="STRING" id="1494.SAMN05216497_10542"/>
<proteinExistence type="predicted"/>
<organism evidence="1 6">
    <name type="scientific">Clostridium cochlearium</name>
    <dbReference type="NCBI Taxonomy" id="1494"/>
    <lineage>
        <taxon>Bacteria</taxon>
        <taxon>Bacillati</taxon>
        <taxon>Bacillota</taxon>
        <taxon>Clostridia</taxon>
        <taxon>Eubacteriales</taxon>
        <taxon>Clostridiaceae</taxon>
        <taxon>Clostridium</taxon>
    </lineage>
</organism>
<dbReference type="RefSeq" id="WP_089864439.1">
    <property type="nucleotide sequence ID" value="NZ_CP173238.1"/>
</dbReference>